<dbReference type="EC" id="3.1.4.58" evidence="2"/>
<dbReference type="PANTHER" id="PTHR35561">
    <property type="entry name" value="RNA 2',3'-CYCLIC PHOSPHODIESTERASE"/>
    <property type="match status" value="1"/>
</dbReference>
<keyword evidence="5" id="KW-1185">Reference proteome</keyword>
<feature type="short sequence motif" description="HXTX 1" evidence="2">
    <location>
        <begin position="40"/>
        <end position="43"/>
    </location>
</feature>
<dbReference type="SUPFAM" id="SSF55144">
    <property type="entry name" value="LigT-like"/>
    <property type="match status" value="1"/>
</dbReference>
<dbReference type="InterPro" id="IPR014051">
    <property type="entry name" value="Phosphoesterase_HXTX"/>
</dbReference>
<keyword evidence="4" id="KW-0436">Ligase</keyword>
<dbReference type="Proteomes" id="UP000189810">
    <property type="component" value="Chromosome I"/>
</dbReference>
<proteinExistence type="inferred from homology"/>
<dbReference type="OrthoDB" id="9789350at2"/>
<evidence type="ECO:0000256" key="1">
    <source>
        <dbReference type="ARBA" id="ARBA00022801"/>
    </source>
</evidence>
<gene>
    <name evidence="4" type="ORF">SAMN05444391_0785</name>
</gene>
<dbReference type="InterPro" id="IPR004175">
    <property type="entry name" value="RNA_CPDase"/>
</dbReference>
<dbReference type="NCBIfam" id="TIGR02258">
    <property type="entry name" value="2_5_ligase"/>
    <property type="match status" value="1"/>
</dbReference>
<evidence type="ECO:0000256" key="2">
    <source>
        <dbReference type="HAMAP-Rule" id="MF_01940"/>
    </source>
</evidence>
<reference evidence="4 5" key="1">
    <citation type="submission" date="2016-11" db="EMBL/GenBank/DDBJ databases">
        <authorList>
            <person name="Jaros S."/>
            <person name="Januszkiewicz K."/>
            <person name="Wedrychowicz H."/>
        </authorList>
    </citation>
    <scope>NUCLEOTIDE SEQUENCE [LARGE SCALE GENOMIC DNA]</scope>
    <source>
        <strain evidence="4 5">DSM 19557</strain>
    </source>
</reference>
<evidence type="ECO:0000313" key="5">
    <source>
        <dbReference type="Proteomes" id="UP000189810"/>
    </source>
</evidence>
<feature type="active site" description="Proton acceptor" evidence="2">
    <location>
        <position position="127"/>
    </location>
</feature>
<evidence type="ECO:0000259" key="3">
    <source>
        <dbReference type="Pfam" id="PF02834"/>
    </source>
</evidence>
<feature type="domain" description="Phosphoesterase HXTX" evidence="3">
    <location>
        <begin position="12"/>
        <end position="91"/>
    </location>
</feature>
<sequence length="185" mass="21222">MVRLFVGTFVTNKLQEHIEKLQEEAEDIIKGKWVEPQNLHITLQFIGEVDEKKVMSIIKAVQDVSRRFPPIEVRYRSLGVFPDLDRARVLWIGVDQGHDKLKALAKAVERANLSAGIRRDGKPFYPHVTVCRIKEFNRKGLKDLLRRYERTSFCEDTINSIAVIKSSLTSVGPIYSVLEEFVLNG</sequence>
<feature type="domain" description="Phosphoesterase HXTX" evidence="3">
    <location>
        <begin position="94"/>
        <end position="175"/>
    </location>
</feature>
<keyword evidence="1 2" id="KW-0378">Hydrolase</keyword>
<dbReference type="GO" id="GO:0004113">
    <property type="term" value="F:2',3'-cyclic-nucleotide 3'-phosphodiesterase activity"/>
    <property type="evidence" value="ECO:0007669"/>
    <property type="project" value="InterPro"/>
</dbReference>
<dbReference type="GO" id="GO:0016874">
    <property type="term" value="F:ligase activity"/>
    <property type="evidence" value="ECO:0007669"/>
    <property type="project" value="UniProtKB-KW"/>
</dbReference>
<dbReference type="AlphaFoldDB" id="A0A1M6RWE8"/>
<dbReference type="InterPro" id="IPR009097">
    <property type="entry name" value="Cyclic_Pdiesterase"/>
</dbReference>
<dbReference type="HAMAP" id="MF_01940">
    <property type="entry name" value="RNA_CPDase"/>
    <property type="match status" value="1"/>
</dbReference>
<organism evidence="4 5">
    <name type="scientific">Thermocrinis minervae</name>
    <dbReference type="NCBI Taxonomy" id="381751"/>
    <lineage>
        <taxon>Bacteria</taxon>
        <taxon>Pseudomonadati</taxon>
        <taxon>Aquificota</taxon>
        <taxon>Aquificia</taxon>
        <taxon>Aquificales</taxon>
        <taxon>Aquificaceae</taxon>
        <taxon>Thermocrinis</taxon>
    </lineage>
</organism>
<comment type="function">
    <text evidence="2">Hydrolyzes RNA 2',3'-cyclic phosphodiester to an RNA 2'-phosphomonoester.</text>
</comment>
<comment type="similarity">
    <text evidence="2">Belongs to the 2H phosphoesterase superfamily. ThpR family.</text>
</comment>
<evidence type="ECO:0000313" key="4">
    <source>
        <dbReference type="EMBL" id="SHK36619.1"/>
    </source>
</evidence>
<dbReference type="GO" id="GO:0008664">
    <property type="term" value="F:RNA 2',3'-cyclic 3'-phosphodiesterase activity"/>
    <property type="evidence" value="ECO:0007669"/>
    <property type="project" value="UniProtKB-EC"/>
</dbReference>
<dbReference type="EMBL" id="LT670846">
    <property type="protein sequence ID" value="SHK36619.1"/>
    <property type="molecule type" value="Genomic_DNA"/>
</dbReference>
<dbReference type="Pfam" id="PF02834">
    <property type="entry name" value="LigT_PEase"/>
    <property type="match status" value="2"/>
</dbReference>
<dbReference type="PANTHER" id="PTHR35561:SF1">
    <property type="entry name" value="RNA 2',3'-CYCLIC PHOSPHODIESTERASE"/>
    <property type="match status" value="1"/>
</dbReference>
<feature type="short sequence motif" description="HXTX 2" evidence="2">
    <location>
        <begin position="127"/>
        <end position="130"/>
    </location>
</feature>
<feature type="active site" description="Proton donor" evidence="2">
    <location>
        <position position="40"/>
    </location>
</feature>
<dbReference type="Gene3D" id="3.90.1140.10">
    <property type="entry name" value="Cyclic phosphodiesterase"/>
    <property type="match status" value="1"/>
</dbReference>
<dbReference type="STRING" id="381751.SAMN05444391_0785"/>
<name>A0A1M6RWE8_9AQUI</name>
<accession>A0A1M6RWE8</accession>
<comment type="catalytic activity">
    <reaction evidence="2">
        <text>a 3'-end 2',3'-cyclophospho-ribonucleotide-RNA + H2O = a 3'-end 2'-phospho-ribonucleotide-RNA + H(+)</text>
        <dbReference type="Rhea" id="RHEA:11828"/>
        <dbReference type="Rhea" id="RHEA-COMP:10464"/>
        <dbReference type="Rhea" id="RHEA-COMP:17353"/>
        <dbReference type="ChEBI" id="CHEBI:15377"/>
        <dbReference type="ChEBI" id="CHEBI:15378"/>
        <dbReference type="ChEBI" id="CHEBI:83064"/>
        <dbReference type="ChEBI" id="CHEBI:173113"/>
        <dbReference type="EC" id="3.1.4.58"/>
    </reaction>
</comment>
<dbReference type="RefSeq" id="WP_079653926.1">
    <property type="nucleotide sequence ID" value="NZ_LT670846.1"/>
</dbReference>
<protein>
    <recommendedName>
        <fullName evidence="2">RNA 2',3'-cyclic phosphodiesterase</fullName>
        <shortName evidence="2">RNA 2',3'-CPDase</shortName>
        <ecNumber evidence="2">3.1.4.58</ecNumber>
    </recommendedName>
</protein>